<reference evidence="2" key="1">
    <citation type="submission" date="2021-10" db="EMBL/GenBank/DDBJ databases">
        <title>De novo Genome Assembly of Clathrus columnatus (Basidiomycota, Fungi) Using Illumina and Nanopore Sequence Data.</title>
        <authorList>
            <person name="Ogiso-Tanaka E."/>
            <person name="Itagaki H."/>
            <person name="Hosoya T."/>
            <person name="Hosaka K."/>
        </authorList>
    </citation>
    <scope>NUCLEOTIDE SEQUENCE</scope>
    <source>
        <strain evidence="2">MO-923</strain>
    </source>
</reference>
<feature type="region of interest" description="Disordered" evidence="1">
    <location>
        <begin position="1"/>
        <end position="20"/>
    </location>
</feature>
<organism evidence="2 3">
    <name type="scientific">Clathrus columnatus</name>
    <dbReference type="NCBI Taxonomy" id="1419009"/>
    <lineage>
        <taxon>Eukaryota</taxon>
        <taxon>Fungi</taxon>
        <taxon>Dikarya</taxon>
        <taxon>Basidiomycota</taxon>
        <taxon>Agaricomycotina</taxon>
        <taxon>Agaricomycetes</taxon>
        <taxon>Phallomycetidae</taxon>
        <taxon>Phallales</taxon>
        <taxon>Clathraceae</taxon>
        <taxon>Clathrus</taxon>
    </lineage>
</organism>
<sequence>MSDITEEDSSSSLFSPSDCHSHSLVRDPEYYFEDGNVVILVQNVLFKVIKVHKSRLSKDSSTFEAMFGLPPETERVAEGFDDDNPVVLGDTSGQFRIVNLVRPHEIIKASTPGAGHDWSAFERFCDLAQMVHKYCFRSTEAWVLSTFVQWLKPTRLIPPRISTTATTGLNSNGTATALNRSSEHMAVADKVLLERLRRILELSVLCEETELHNAIVQRLQEELGLPNADLPWFIMLGEHHNIPTLTGTAYYALMVQGQDRWIALTKEGTLSNPQLSKLHYGYYALVSLWEKYRTMPPVIPSCTHYGHNCRQRWQTYWKDLMKDDHIMAKFPADVLGRLEMVLSQLYSYNGIMDMHQECRSLAVSTIKNMLSEAKMNLASNFELSV</sequence>
<name>A0AAV5ASJ9_9AGAM</name>
<accession>A0AAV5ASJ9</accession>
<proteinExistence type="predicted"/>
<evidence type="ECO:0000313" key="2">
    <source>
        <dbReference type="EMBL" id="GJJ15983.1"/>
    </source>
</evidence>
<evidence type="ECO:0000256" key="1">
    <source>
        <dbReference type="SAM" id="MobiDB-lite"/>
    </source>
</evidence>
<comment type="caution">
    <text evidence="2">The sequence shown here is derived from an EMBL/GenBank/DDBJ whole genome shotgun (WGS) entry which is preliminary data.</text>
</comment>
<evidence type="ECO:0008006" key="4">
    <source>
        <dbReference type="Google" id="ProtNLM"/>
    </source>
</evidence>
<evidence type="ECO:0000313" key="3">
    <source>
        <dbReference type="Proteomes" id="UP001050691"/>
    </source>
</evidence>
<dbReference type="AlphaFoldDB" id="A0AAV5ASJ9"/>
<gene>
    <name evidence="2" type="ORF">Clacol_010262</name>
</gene>
<keyword evidence="3" id="KW-1185">Reference proteome</keyword>
<dbReference type="Proteomes" id="UP001050691">
    <property type="component" value="Unassembled WGS sequence"/>
</dbReference>
<protein>
    <recommendedName>
        <fullName evidence="4">BTB domain-containing protein</fullName>
    </recommendedName>
</protein>
<dbReference type="EMBL" id="BPWL01000011">
    <property type="protein sequence ID" value="GJJ15983.1"/>
    <property type="molecule type" value="Genomic_DNA"/>
</dbReference>